<dbReference type="Gene3D" id="1.20.1730.10">
    <property type="entry name" value="Sodium/glucose cotransporter"/>
    <property type="match status" value="1"/>
</dbReference>
<feature type="transmembrane region" description="Helical" evidence="22">
    <location>
        <begin position="273"/>
        <end position="291"/>
    </location>
</feature>
<dbReference type="Ensembl" id="ENSLCAT00010028872.1">
    <property type="protein sequence ID" value="ENSLCAP00010028262.1"/>
    <property type="gene ID" value="ENSLCAG00010013247.1"/>
</dbReference>
<evidence type="ECO:0000256" key="9">
    <source>
        <dbReference type="ARBA" id="ARBA00023053"/>
    </source>
</evidence>
<organism evidence="23 24">
    <name type="scientific">Lates calcarifer</name>
    <name type="common">Barramundi</name>
    <name type="synonym">Holocentrus calcarifer</name>
    <dbReference type="NCBI Taxonomy" id="8187"/>
    <lineage>
        <taxon>Eukaryota</taxon>
        <taxon>Metazoa</taxon>
        <taxon>Chordata</taxon>
        <taxon>Craniata</taxon>
        <taxon>Vertebrata</taxon>
        <taxon>Euteleostomi</taxon>
        <taxon>Actinopterygii</taxon>
        <taxon>Neopterygii</taxon>
        <taxon>Teleostei</taxon>
        <taxon>Neoteleostei</taxon>
        <taxon>Acanthomorphata</taxon>
        <taxon>Carangaria</taxon>
        <taxon>Carangaria incertae sedis</taxon>
        <taxon>Centropomidae</taxon>
        <taxon>Lates</taxon>
    </lineage>
</organism>
<comment type="catalytic activity">
    <reaction evidence="16">
        <text>D-xylose(out) + 2 Na(+)(out) = D-xylose(in) + 2 Na(+)(in)</text>
        <dbReference type="Rhea" id="RHEA:73367"/>
        <dbReference type="ChEBI" id="CHEBI:29101"/>
        <dbReference type="ChEBI" id="CHEBI:53455"/>
    </reaction>
</comment>
<feature type="transmembrane region" description="Helical" evidence="22">
    <location>
        <begin position="28"/>
        <end position="49"/>
    </location>
</feature>
<keyword evidence="8 22" id="KW-1133">Transmembrane helix</keyword>
<dbReference type="Pfam" id="PF00474">
    <property type="entry name" value="SSF"/>
    <property type="match status" value="1"/>
</dbReference>
<comment type="similarity">
    <text evidence="2 21">Belongs to the sodium:solute symporter (SSF) (TC 2.A.21) family.</text>
</comment>
<evidence type="ECO:0000256" key="7">
    <source>
        <dbReference type="ARBA" id="ARBA00022847"/>
    </source>
</evidence>
<feature type="transmembrane region" description="Helical" evidence="22">
    <location>
        <begin position="70"/>
        <end position="103"/>
    </location>
</feature>
<evidence type="ECO:0000256" key="13">
    <source>
        <dbReference type="ARBA" id="ARBA00036654"/>
    </source>
</evidence>
<dbReference type="AlphaFoldDB" id="A0A4W6DR56"/>
<dbReference type="PANTHER" id="PTHR11819:SF171">
    <property type="entry name" value="SODIUM_MYO-INOSITOL COTRANSPORTER 2"/>
    <property type="match status" value="1"/>
</dbReference>
<dbReference type="InterPro" id="IPR001734">
    <property type="entry name" value="Na/solute_symporter"/>
</dbReference>
<evidence type="ECO:0000256" key="20">
    <source>
        <dbReference type="ARBA" id="ARBA00045715"/>
    </source>
</evidence>
<name>A0A4W6DR56_LATCA</name>
<evidence type="ECO:0000256" key="14">
    <source>
        <dbReference type="ARBA" id="ARBA00036672"/>
    </source>
</evidence>
<feature type="transmembrane region" description="Helical" evidence="22">
    <location>
        <begin position="181"/>
        <end position="206"/>
    </location>
</feature>
<accession>A0A4W6DR56</accession>
<dbReference type="GO" id="GO:0016324">
    <property type="term" value="C:apical plasma membrane"/>
    <property type="evidence" value="ECO:0007669"/>
    <property type="project" value="UniProtKB-SubCell"/>
</dbReference>
<evidence type="ECO:0000256" key="1">
    <source>
        <dbReference type="ARBA" id="ARBA00004424"/>
    </source>
</evidence>
<feature type="transmembrane region" description="Helical" evidence="22">
    <location>
        <begin position="147"/>
        <end position="175"/>
    </location>
</feature>
<keyword evidence="24" id="KW-1185">Reference proteome</keyword>
<feature type="transmembrane region" description="Helical" evidence="22">
    <location>
        <begin position="109"/>
        <end position="126"/>
    </location>
</feature>
<comment type="function">
    <text evidence="20">Involved in the sodium-dependent cotransport of myo-inositol (MI) with a Na(+):MI stoichiometry of 2:1. Exclusively responsible for apical MI transport and absorption in intestine. Can also transport D-chiro-inositol (DCI) but not L-fucose. Exhibits stereospecific cotransport of both D-glucose and D-xylose. May induce apoptosis through the TNF-alpha, PDCD1 pathway. May play a role in the regulation of MI concentration in serum, involving reabsorption in at least the proximal tubule of the kidney.</text>
</comment>
<evidence type="ECO:0000256" key="2">
    <source>
        <dbReference type="ARBA" id="ARBA00006434"/>
    </source>
</evidence>
<dbReference type="GO" id="GO:0006915">
    <property type="term" value="P:apoptotic process"/>
    <property type="evidence" value="ECO:0007669"/>
    <property type="project" value="UniProtKB-KW"/>
</dbReference>
<dbReference type="Proteomes" id="UP000314980">
    <property type="component" value="Unassembled WGS sequence"/>
</dbReference>
<proteinExistence type="inferred from homology"/>
<evidence type="ECO:0000256" key="5">
    <source>
        <dbReference type="ARBA" id="ARBA00022692"/>
    </source>
</evidence>
<keyword evidence="5 22" id="KW-0812">Transmembrane</keyword>
<feature type="transmembrane region" description="Helical" evidence="22">
    <location>
        <begin position="375"/>
        <end position="396"/>
    </location>
</feature>
<evidence type="ECO:0000256" key="17">
    <source>
        <dbReference type="ARBA" id="ARBA00039861"/>
    </source>
</evidence>
<evidence type="ECO:0000256" key="4">
    <source>
        <dbReference type="ARBA" id="ARBA00022475"/>
    </source>
</evidence>
<keyword evidence="3" id="KW-0813">Transport</keyword>
<keyword evidence="9" id="KW-0915">Sodium</keyword>
<reference evidence="23" key="2">
    <citation type="submission" date="2025-08" db="UniProtKB">
        <authorList>
            <consortium name="Ensembl"/>
        </authorList>
    </citation>
    <scope>IDENTIFICATION</scope>
</reference>
<evidence type="ECO:0000256" key="18">
    <source>
        <dbReference type="ARBA" id="ARBA00042834"/>
    </source>
</evidence>
<gene>
    <name evidence="23" type="primary">SLC5A11</name>
</gene>
<keyword evidence="10" id="KW-0406">Ion transport</keyword>
<keyword evidence="6" id="KW-0053">Apoptosis</keyword>
<keyword evidence="12" id="KW-0739">Sodium transport</keyword>
<comment type="catalytic activity">
    <reaction evidence="15">
        <text>1D-chiro-inositol(out) + 2 Na(+)(out) = 1D-chiro-inositol(in) + 2 Na(+)(in)</text>
        <dbReference type="Rhea" id="RHEA:73315"/>
        <dbReference type="ChEBI" id="CHEBI:27372"/>
        <dbReference type="ChEBI" id="CHEBI:29101"/>
    </reaction>
</comment>
<evidence type="ECO:0000256" key="21">
    <source>
        <dbReference type="RuleBase" id="RU362091"/>
    </source>
</evidence>
<keyword evidence="4" id="KW-1003">Cell membrane</keyword>
<evidence type="ECO:0000256" key="19">
    <source>
        <dbReference type="ARBA" id="ARBA00043206"/>
    </source>
</evidence>
<feature type="transmembrane region" description="Helical" evidence="22">
    <location>
        <begin position="408"/>
        <end position="430"/>
    </location>
</feature>
<protein>
    <recommendedName>
        <fullName evidence="17">Sodium/myo-inositol cotransporter 2</fullName>
    </recommendedName>
    <alternativeName>
        <fullName evidence="19">Sodium/myo-inositol transporter 2</fullName>
    </alternativeName>
    <alternativeName>
        <fullName evidence="18">Solute carrier family 5 member 11</fullName>
    </alternativeName>
</protein>
<feature type="transmembrane region" description="Helical" evidence="22">
    <location>
        <begin position="515"/>
        <end position="536"/>
    </location>
</feature>
<evidence type="ECO:0000256" key="12">
    <source>
        <dbReference type="ARBA" id="ARBA00023201"/>
    </source>
</evidence>
<keyword evidence="11 22" id="KW-0472">Membrane</keyword>
<evidence type="ECO:0000256" key="15">
    <source>
        <dbReference type="ARBA" id="ARBA00036849"/>
    </source>
</evidence>
<dbReference type="PROSITE" id="PS50283">
    <property type="entry name" value="NA_SOLUT_SYMP_3"/>
    <property type="match status" value="1"/>
</dbReference>
<reference evidence="24" key="1">
    <citation type="submission" date="2015-09" db="EMBL/GenBank/DDBJ databases">
        <authorList>
            <person name="Sai Rama Sridatta P."/>
        </authorList>
    </citation>
    <scope>NUCLEOTIDE SEQUENCE [LARGE SCALE GENOMIC DNA]</scope>
</reference>
<evidence type="ECO:0000313" key="23">
    <source>
        <dbReference type="Ensembl" id="ENSLCAP00010028262.1"/>
    </source>
</evidence>
<evidence type="ECO:0000256" key="3">
    <source>
        <dbReference type="ARBA" id="ARBA00022448"/>
    </source>
</evidence>
<comment type="catalytic activity">
    <reaction evidence="14">
        <text>D-glucose(out) + 2 Na(+)(out) = D-glucose(in) + 2 Na(+)(in)</text>
        <dbReference type="Rhea" id="RHEA:70495"/>
        <dbReference type="ChEBI" id="CHEBI:4167"/>
        <dbReference type="ChEBI" id="CHEBI:29101"/>
    </reaction>
</comment>
<feature type="transmembrane region" description="Helical" evidence="22">
    <location>
        <begin position="473"/>
        <end position="495"/>
    </location>
</feature>
<comment type="subcellular location">
    <subcellularLocation>
        <location evidence="1">Apical cell membrane</location>
        <topology evidence="1">Multi-pass membrane protein</topology>
    </subcellularLocation>
</comment>
<evidence type="ECO:0000256" key="16">
    <source>
        <dbReference type="ARBA" id="ARBA00036976"/>
    </source>
</evidence>
<evidence type="ECO:0000256" key="11">
    <source>
        <dbReference type="ARBA" id="ARBA00023136"/>
    </source>
</evidence>
<evidence type="ECO:0000256" key="10">
    <source>
        <dbReference type="ARBA" id="ARBA00023065"/>
    </source>
</evidence>
<evidence type="ECO:0000256" key="6">
    <source>
        <dbReference type="ARBA" id="ARBA00022703"/>
    </source>
</evidence>
<dbReference type="PANTHER" id="PTHR11819">
    <property type="entry name" value="SOLUTE CARRIER FAMILY 5"/>
    <property type="match status" value="1"/>
</dbReference>
<dbReference type="NCBIfam" id="TIGR00813">
    <property type="entry name" value="sss"/>
    <property type="match status" value="1"/>
</dbReference>
<dbReference type="GO" id="GO:0005412">
    <property type="term" value="F:D-glucose:sodium symporter activity"/>
    <property type="evidence" value="ECO:0007669"/>
    <property type="project" value="TreeGrafter"/>
</dbReference>
<evidence type="ECO:0000256" key="22">
    <source>
        <dbReference type="SAM" id="Phobius"/>
    </source>
</evidence>
<comment type="catalytic activity">
    <reaction evidence="13">
        <text>myo-inositol(out) + 2 Na(+)(out) = myo-inositol(in) + 2 Na(+)(in)</text>
        <dbReference type="Rhea" id="RHEA:72987"/>
        <dbReference type="ChEBI" id="CHEBI:17268"/>
        <dbReference type="ChEBI" id="CHEBI:29101"/>
    </reaction>
</comment>
<reference evidence="23" key="3">
    <citation type="submission" date="2025-09" db="UniProtKB">
        <authorList>
            <consortium name="Ensembl"/>
        </authorList>
    </citation>
    <scope>IDENTIFICATION</scope>
</reference>
<dbReference type="GeneTree" id="ENSGT00940000157690"/>
<feature type="transmembrane region" description="Helical" evidence="22">
    <location>
        <begin position="213"/>
        <end position="236"/>
    </location>
</feature>
<evidence type="ECO:0000256" key="8">
    <source>
        <dbReference type="ARBA" id="ARBA00022989"/>
    </source>
</evidence>
<keyword evidence="7" id="KW-0769">Symport</keyword>
<feature type="transmembrane region" description="Helical" evidence="22">
    <location>
        <begin position="442"/>
        <end position="466"/>
    </location>
</feature>
<sequence>MTFDLAVGRQGAIMTTSPPPSPGSRPTLVTVDIVVLVVYFLLVLAVGFWSMWRTKRSTVDGYFLAGKNMTWWPVGASLFASNIGSGHFIGLAGSGAAAGIGAIAYEWNGMLMVLLLGWLFLPIYIASGVTTMPEYLQRRFGGRRTQLFIAVLSLFIYIFTKISVDMYAGALFIQLALQWDIYLAIVLLLSVTALYTVAGGLAAVIYTDAAQTAIMLAGALTLMGFSFAEVGGWNALMEGYANAIPSVTVPNSTCGIPRDDAFHIFRDPVNSDLPWPGVIIGMSVPSMWYWCSDQVIVQRSLAAKNLTHAKGGSLMAAYLKILPFFAVMLPGMISRILYTDDVACADPELCKQICGNPVGCTDTAYARLVMELLPAGLRGLMMAVMIAALMSSLTSIFNSASTIFTMDLWELMIVGRVFVLVLVVVSVLWIPVVQASQGGQLFIYIQSISTYLQPPVSIIFIMGCFWKRTNEKGAFWGLAIGLLVGCIRMLLDFIYPAPLCYEVDDRPAVLKYVHYLYFSVLLSFITLVVVVGVSLVTEEPKPEQVQPLSQICDEWTTPTEQFKMFSLHFLNSPDSSSSASSVRSQSRLMSALYWLCGMERRTEGENNPVTPPAPEPAICSLEEKPRLRLVVDVNLIICLCVTAFIIGYWA</sequence>
<dbReference type="InterPro" id="IPR038377">
    <property type="entry name" value="Na/Glc_symporter_sf"/>
</dbReference>
<evidence type="ECO:0000313" key="24">
    <source>
        <dbReference type="Proteomes" id="UP000314980"/>
    </source>
</evidence>
<feature type="transmembrane region" description="Helical" evidence="22">
    <location>
        <begin position="312"/>
        <end position="333"/>
    </location>
</feature>
<feature type="transmembrane region" description="Helical" evidence="22">
    <location>
        <begin position="629"/>
        <end position="649"/>
    </location>
</feature>